<evidence type="ECO:0000313" key="6">
    <source>
        <dbReference type="EMBL" id="KPW52783.1"/>
    </source>
</evidence>
<dbReference type="InterPro" id="IPR005119">
    <property type="entry name" value="LysR_subst-bd"/>
</dbReference>
<dbReference type="PANTHER" id="PTHR30346">
    <property type="entry name" value="TRANSCRIPTIONAL DUAL REGULATOR HCAR-RELATED"/>
    <property type="match status" value="1"/>
</dbReference>
<evidence type="ECO:0000256" key="2">
    <source>
        <dbReference type="ARBA" id="ARBA00023015"/>
    </source>
</evidence>
<gene>
    <name evidence="6" type="ORF">ALO88_00044</name>
</gene>
<proteinExistence type="inferred from homology"/>
<dbReference type="Proteomes" id="UP000050425">
    <property type="component" value="Unassembled WGS sequence"/>
</dbReference>
<dbReference type="GO" id="GO:0032993">
    <property type="term" value="C:protein-DNA complex"/>
    <property type="evidence" value="ECO:0007669"/>
    <property type="project" value="TreeGrafter"/>
</dbReference>
<accession>A0A0P9LG45</accession>
<dbReference type="PANTHER" id="PTHR30346:SF0">
    <property type="entry name" value="HCA OPERON TRANSCRIPTIONAL ACTIVATOR HCAR"/>
    <property type="match status" value="1"/>
</dbReference>
<dbReference type="GO" id="GO:0003677">
    <property type="term" value="F:DNA binding"/>
    <property type="evidence" value="ECO:0007669"/>
    <property type="project" value="UniProtKB-KW"/>
</dbReference>
<name>A0A0P9LG45_9PSED</name>
<keyword evidence="4" id="KW-0804">Transcription</keyword>
<dbReference type="Pfam" id="PF03466">
    <property type="entry name" value="LysR_substrate"/>
    <property type="match status" value="1"/>
</dbReference>
<feature type="domain" description="LysR substrate-binding" evidence="5">
    <location>
        <begin position="2"/>
        <end position="96"/>
    </location>
</feature>
<reference evidence="6 7" key="1">
    <citation type="submission" date="2015-09" db="EMBL/GenBank/DDBJ databases">
        <title>Genome announcement of multiple Pseudomonas syringae strains.</title>
        <authorList>
            <person name="Thakur S."/>
            <person name="Wang P.W."/>
            <person name="Gong Y."/>
            <person name="Weir B.S."/>
            <person name="Guttman D.S."/>
        </authorList>
    </citation>
    <scope>NUCLEOTIDE SEQUENCE [LARGE SCALE GENOMIC DNA]</scope>
    <source>
        <strain evidence="6 7">ICMP4303</strain>
    </source>
</reference>
<evidence type="ECO:0000256" key="3">
    <source>
        <dbReference type="ARBA" id="ARBA00023125"/>
    </source>
</evidence>
<dbReference type="AlphaFoldDB" id="A0A0P9LG45"/>
<dbReference type="PATRIC" id="fig|251702.3.peg.77"/>
<keyword evidence="2" id="KW-0805">Transcription regulation</keyword>
<comment type="similarity">
    <text evidence="1">Belongs to the LysR transcriptional regulatory family.</text>
</comment>
<comment type="caution">
    <text evidence="6">The sequence shown here is derived from an EMBL/GenBank/DDBJ whole genome shotgun (WGS) entry which is preliminary data.</text>
</comment>
<dbReference type="GO" id="GO:0003700">
    <property type="term" value="F:DNA-binding transcription factor activity"/>
    <property type="evidence" value="ECO:0007669"/>
    <property type="project" value="TreeGrafter"/>
</dbReference>
<dbReference type="RefSeq" id="WP_235814498.1">
    <property type="nucleotide sequence ID" value="NZ_LJPT01000009.1"/>
</dbReference>
<keyword evidence="3" id="KW-0238">DNA-binding</keyword>
<evidence type="ECO:0000256" key="1">
    <source>
        <dbReference type="ARBA" id="ARBA00009437"/>
    </source>
</evidence>
<sequence length="100" mass="11626">MRSRRQVWLSTDHPLMQAEQISLKDIEAFPYLMPTVDEGEESTTRYWQESGIKTEIAFRTGSMEALRGLVANGFGITILSEMVFRSWSLEGRRLERRPFV</sequence>
<evidence type="ECO:0000256" key="4">
    <source>
        <dbReference type="ARBA" id="ARBA00023163"/>
    </source>
</evidence>
<dbReference type="SUPFAM" id="SSF53850">
    <property type="entry name" value="Periplasmic binding protein-like II"/>
    <property type="match status" value="1"/>
</dbReference>
<organism evidence="6 7">
    <name type="scientific">Pseudomonas syringae pv. antirrhini</name>
    <dbReference type="NCBI Taxonomy" id="251702"/>
    <lineage>
        <taxon>Bacteria</taxon>
        <taxon>Pseudomonadati</taxon>
        <taxon>Pseudomonadota</taxon>
        <taxon>Gammaproteobacteria</taxon>
        <taxon>Pseudomonadales</taxon>
        <taxon>Pseudomonadaceae</taxon>
        <taxon>Pseudomonas</taxon>
    </lineage>
</organism>
<evidence type="ECO:0000259" key="5">
    <source>
        <dbReference type="Pfam" id="PF03466"/>
    </source>
</evidence>
<evidence type="ECO:0000313" key="7">
    <source>
        <dbReference type="Proteomes" id="UP000050425"/>
    </source>
</evidence>
<protein>
    <submittedName>
        <fullName evidence="6">Cys regulon transcriptional activator CysB</fullName>
    </submittedName>
</protein>
<dbReference type="Gene3D" id="3.40.190.10">
    <property type="entry name" value="Periplasmic binding protein-like II"/>
    <property type="match status" value="1"/>
</dbReference>
<dbReference type="EMBL" id="LJPT01000009">
    <property type="protein sequence ID" value="KPW52783.1"/>
    <property type="molecule type" value="Genomic_DNA"/>
</dbReference>